<dbReference type="InterPro" id="IPR017972">
    <property type="entry name" value="Cyt_P450_CS"/>
</dbReference>
<dbReference type="SUPFAM" id="SSF48264">
    <property type="entry name" value="Cytochrome P450"/>
    <property type="match status" value="1"/>
</dbReference>
<evidence type="ECO:0000256" key="2">
    <source>
        <dbReference type="ARBA" id="ARBA00010617"/>
    </source>
</evidence>
<evidence type="ECO:0000256" key="7">
    <source>
        <dbReference type="ARBA" id="ARBA00023033"/>
    </source>
</evidence>
<keyword evidence="6 8" id="KW-0408">Iron</keyword>
<sequence>MGRMKQTWGEDCLEFKPERWISEKGCNIHIPSYKFIAFHAGPRSCLGKNISFIQMKMVAITLLRNFQFEVVEGHNVSPSISVVLHMKNGLKVK</sequence>
<dbReference type="Pfam" id="PF00067">
    <property type="entry name" value="p450"/>
    <property type="match status" value="1"/>
</dbReference>
<dbReference type="PANTHER" id="PTHR24296">
    <property type="entry name" value="CYTOCHROME P450"/>
    <property type="match status" value="1"/>
</dbReference>
<feature type="non-terminal residue" evidence="9">
    <location>
        <position position="93"/>
    </location>
</feature>
<keyword evidence="5 8" id="KW-0560">Oxidoreductase</keyword>
<dbReference type="InterPro" id="IPR036396">
    <property type="entry name" value="Cyt_P450_sf"/>
</dbReference>
<keyword evidence="10" id="KW-1185">Reference proteome</keyword>
<protein>
    <recommendedName>
        <fullName evidence="11">Cytochrome P450</fullName>
    </recommendedName>
</protein>
<evidence type="ECO:0000313" key="10">
    <source>
        <dbReference type="Proteomes" id="UP001341840"/>
    </source>
</evidence>
<dbReference type="PROSITE" id="PS00086">
    <property type="entry name" value="CYTOCHROME_P450"/>
    <property type="match status" value="1"/>
</dbReference>
<comment type="cofactor">
    <cofactor evidence="1">
        <name>heme</name>
        <dbReference type="ChEBI" id="CHEBI:30413"/>
    </cofactor>
</comment>
<evidence type="ECO:0000256" key="5">
    <source>
        <dbReference type="ARBA" id="ARBA00023002"/>
    </source>
</evidence>
<evidence type="ECO:0000256" key="1">
    <source>
        <dbReference type="ARBA" id="ARBA00001971"/>
    </source>
</evidence>
<dbReference type="Gene3D" id="1.10.630.10">
    <property type="entry name" value="Cytochrome P450"/>
    <property type="match status" value="1"/>
</dbReference>
<organism evidence="9 10">
    <name type="scientific">Stylosanthes scabra</name>
    <dbReference type="NCBI Taxonomy" id="79078"/>
    <lineage>
        <taxon>Eukaryota</taxon>
        <taxon>Viridiplantae</taxon>
        <taxon>Streptophyta</taxon>
        <taxon>Embryophyta</taxon>
        <taxon>Tracheophyta</taxon>
        <taxon>Spermatophyta</taxon>
        <taxon>Magnoliopsida</taxon>
        <taxon>eudicotyledons</taxon>
        <taxon>Gunneridae</taxon>
        <taxon>Pentapetalae</taxon>
        <taxon>rosids</taxon>
        <taxon>fabids</taxon>
        <taxon>Fabales</taxon>
        <taxon>Fabaceae</taxon>
        <taxon>Papilionoideae</taxon>
        <taxon>50 kb inversion clade</taxon>
        <taxon>dalbergioids sensu lato</taxon>
        <taxon>Dalbergieae</taxon>
        <taxon>Pterocarpus clade</taxon>
        <taxon>Stylosanthes</taxon>
    </lineage>
</organism>
<evidence type="ECO:0000256" key="6">
    <source>
        <dbReference type="ARBA" id="ARBA00023004"/>
    </source>
</evidence>
<evidence type="ECO:0000256" key="3">
    <source>
        <dbReference type="ARBA" id="ARBA00022617"/>
    </source>
</evidence>
<evidence type="ECO:0000313" key="9">
    <source>
        <dbReference type="EMBL" id="MED6152510.1"/>
    </source>
</evidence>
<dbReference type="EMBL" id="JASCZI010092559">
    <property type="protein sequence ID" value="MED6152510.1"/>
    <property type="molecule type" value="Genomic_DNA"/>
</dbReference>
<comment type="similarity">
    <text evidence="2 8">Belongs to the cytochrome P450 family.</text>
</comment>
<keyword evidence="3 8" id="KW-0349">Heme</keyword>
<proteinExistence type="inferred from homology"/>
<gene>
    <name evidence="9" type="ORF">PIB30_092793</name>
</gene>
<comment type="caution">
    <text evidence="9">The sequence shown here is derived from an EMBL/GenBank/DDBJ whole genome shotgun (WGS) entry which is preliminary data.</text>
</comment>
<evidence type="ECO:0008006" key="11">
    <source>
        <dbReference type="Google" id="ProtNLM"/>
    </source>
</evidence>
<keyword evidence="7 8" id="KW-0503">Monooxygenase</keyword>
<name>A0ABU6TWB8_9FABA</name>
<reference evidence="9 10" key="1">
    <citation type="journal article" date="2023" name="Plants (Basel)">
        <title>Bridging the Gap: Combining Genomics and Transcriptomics Approaches to Understand Stylosanthes scabra, an Orphan Legume from the Brazilian Caatinga.</title>
        <authorList>
            <person name="Ferreira-Neto J.R.C."/>
            <person name="da Silva M.D."/>
            <person name="Binneck E."/>
            <person name="de Melo N.F."/>
            <person name="da Silva R.H."/>
            <person name="de Melo A.L.T.M."/>
            <person name="Pandolfi V."/>
            <person name="Bustamante F.O."/>
            <person name="Brasileiro-Vidal A.C."/>
            <person name="Benko-Iseppon A.M."/>
        </authorList>
    </citation>
    <scope>NUCLEOTIDE SEQUENCE [LARGE SCALE GENOMIC DNA]</scope>
    <source>
        <tissue evidence="9">Leaves</tissue>
    </source>
</reference>
<dbReference type="Proteomes" id="UP001341840">
    <property type="component" value="Unassembled WGS sequence"/>
</dbReference>
<evidence type="ECO:0000256" key="4">
    <source>
        <dbReference type="ARBA" id="ARBA00022723"/>
    </source>
</evidence>
<keyword evidence="4 8" id="KW-0479">Metal-binding</keyword>
<accession>A0ABU6TWB8</accession>
<evidence type="ECO:0000256" key="8">
    <source>
        <dbReference type="RuleBase" id="RU000461"/>
    </source>
</evidence>
<dbReference type="InterPro" id="IPR001128">
    <property type="entry name" value="Cyt_P450"/>
</dbReference>